<dbReference type="Proteomes" id="UP001212152">
    <property type="component" value="Unassembled WGS sequence"/>
</dbReference>
<keyword evidence="2" id="KW-1185">Reference proteome</keyword>
<dbReference type="EMBL" id="JADGJQ010000101">
    <property type="protein sequence ID" value="KAJ3170011.1"/>
    <property type="molecule type" value="Genomic_DNA"/>
</dbReference>
<feature type="non-terminal residue" evidence="1">
    <location>
        <position position="1"/>
    </location>
</feature>
<evidence type="ECO:0000313" key="2">
    <source>
        <dbReference type="Proteomes" id="UP001212152"/>
    </source>
</evidence>
<dbReference type="AlphaFoldDB" id="A0AAD5TC19"/>
<organism evidence="1 2">
    <name type="scientific">Geranomyces variabilis</name>
    <dbReference type="NCBI Taxonomy" id="109894"/>
    <lineage>
        <taxon>Eukaryota</taxon>
        <taxon>Fungi</taxon>
        <taxon>Fungi incertae sedis</taxon>
        <taxon>Chytridiomycota</taxon>
        <taxon>Chytridiomycota incertae sedis</taxon>
        <taxon>Chytridiomycetes</taxon>
        <taxon>Spizellomycetales</taxon>
        <taxon>Powellomycetaceae</taxon>
        <taxon>Geranomyces</taxon>
    </lineage>
</organism>
<comment type="caution">
    <text evidence="1">The sequence shown here is derived from an EMBL/GenBank/DDBJ whole genome shotgun (WGS) entry which is preliminary data.</text>
</comment>
<proteinExistence type="predicted"/>
<sequence>MHPLFQLSSISHNNISMNFDASFDGTQLATSPNSYGAQFSKSARQLVINYGTVFSHDDASGSGSLQLAPITPEGDTSIAFYNSTNMRAKLGSDYFRLGYVNGVFSLTNGSRIPLFSVSSEGDSSFLGQLSVTGPATFLGDMS</sequence>
<name>A0AAD5TC19_9FUNG</name>
<protein>
    <submittedName>
        <fullName evidence="1">Uncharacterized protein</fullName>
    </submittedName>
</protein>
<gene>
    <name evidence="1" type="ORF">HDU87_000477</name>
</gene>
<evidence type="ECO:0000313" key="1">
    <source>
        <dbReference type="EMBL" id="KAJ3170011.1"/>
    </source>
</evidence>
<reference evidence="1" key="1">
    <citation type="submission" date="2020-05" db="EMBL/GenBank/DDBJ databases">
        <title>Phylogenomic resolution of chytrid fungi.</title>
        <authorList>
            <person name="Stajich J.E."/>
            <person name="Amses K."/>
            <person name="Simmons R."/>
            <person name="Seto K."/>
            <person name="Myers J."/>
            <person name="Bonds A."/>
            <person name="Quandt C.A."/>
            <person name="Barry K."/>
            <person name="Liu P."/>
            <person name="Grigoriev I."/>
            <person name="Longcore J.E."/>
            <person name="James T.Y."/>
        </authorList>
    </citation>
    <scope>NUCLEOTIDE SEQUENCE</scope>
    <source>
        <strain evidence="1">JEL0379</strain>
    </source>
</reference>
<accession>A0AAD5TC19</accession>